<accession>A0A1B2EKW6</accession>
<dbReference type="CDD" id="cd03057">
    <property type="entry name" value="GST_N_Beta"/>
    <property type="match status" value="1"/>
</dbReference>
<dbReference type="EMBL" id="CP016616">
    <property type="protein sequence ID" value="ANY80589.1"/>
    <property type="molecule type" value="Genomic_DNA"/>
</dbReference>
<dbReference type="InterPro" id="IPR004046">
    <property type="entry name" value="GST_C"/>
</dbReference>
<dbReference type="SUPFAM" id="SSF52833">
    <property type="entry name" value="Thioredoxin-like"/>
    <property type="match status" value="1"/>
</dbReference>
<dbReference type="Pfam" id="PF13409">
    <property type="entry name" value="GST_N_2"/>
    <property type="match status" value="1"/>
</dbReference>
<name>A0A1B2EKW6_9HYPH</name>
<dbReference type="PANTHER" id="PTHR44051:SF8">
    <property type="entry name" value="GLUTATHIONE S-TRANSFERASE GSTA"/>
    <property type="match status" value="1"/>
</dbReference>
<keyword evidence="3" id="KW-0808">Transferase</keyword>
<sequence length="204" mass="22803">MKLYYTPGACSLAPRIIACEAGLEIEYDKVDLKTQTTASGRDFIRINPKGYVPALVLRNGDILAEVPVILEYLADQAPAARLLPKLGSLERYRVKEWFDFTGTELHKGFDPLWVAPMPPKARQLAVNHLQRRFAYLNQSLGGRPYLAGQHFTVADAYCFTVLSWARFHRVDLSAHTAIVDYMARVSARPMVKQALAAEGLLVQA</sequence>
<dbReference type="PROSITE" id="PS50404">
    <property type="entry name" value="GST_NTER"/>
    <property type="match status" value="1"/>
</dbReference>
<dbReference type="Gene3D" id="1.20.1050.10">
    <property type="match status" value="1"/>
</dbReference>
<dbReference type="InterPro" id="IPR004045">
    <property type="entry name" value="Glutathione_S-Trfase_N"/>
</dbReference>
<dbReference type="RefSeq" id="WP_099511602.1">
    <property type="nucleotide sequence ID" value="NZ_CP016616.1"/>
</dbReference>
<feature type="domain" description="GST N-terminal" evidence="1">
    <location>
        <begin position="1"/>
        <end position="81"/>
    </location>
</feature>
<organism evidence="3">
    <name type="scientific">Microvirga ossetica</name>
    <dbReference type="NCBI Taxonomy" id="1882682"/>
    <lineage>
        <taxon>Bacteria</taxon>
        <taxon>Pseudomonadati</taxon>
        <taxon>Pseudomonadota</taxon>
        <taxon>Alphaproteobacteria</taxon>
        <taxon>Hyphomicrobiales</taxon>
        <taxon>Methylobacteriaceae</taxon>
        <taxon>Microvirga</taxon>
    </lineage>
</organism>
<dbReference type="SUPFAM" id="SSF47616">
    <property type="entry name" value="GST C-terminal domain-like"/>
    <property type="match status" value="1"/>
</dbReference>
<dbReference type="CDD" id="cd03188">
    <property type="entry name" value="GST_C_Beta"/>
    <property type="match status" value="1"/>
</dbReference>
<dbReference type="InterPro" id="IPR036249">
    <property type="entry name" value="Thioredoxin-like_sf"/>
</dbReference>
<evidence type="ECO:0000313" key="3">
    <source>
        <dbReference type="EMBL" id="ANY80589.1"/>
    </source>
</evidence>
<dbReference type="NCBIfam" id="NF007831">
    <property type="entry name" value="PRK10542.1"/>
    <property type="match status" value="1"/>
</dbReference>
<dbReference type="Gene3D" id="3.40.30.10">
    <property type="entry name" value="Glutaredoxin"/>
    <property type="match status" value="1"/>
</dbReference>
<feature type="domain" description="GST C-terminal" evidence="2">
    <location>
        <begin position="87"/>
        <end position="204"/>
    </location>
</feature>
<dbReference type="Pfam" id="PF00043">
    <property type="entry name" value="GST_C"/>
    <property type="match status" value="1"/>
</dbReference>
<dbReference type="OrthoDB" id="7583243at2"/>
<dbReference type="SFLD" id="SFLDS00019">
    <property type="entry name" value="Glutathione_Transferase_(cytos"/>
    <property type="match status" value="1"/>
</dbReference>
<dbReference type="InterPro" id="IPR040079">
    <property type="entry name" value="Glutathione_S-Trfase"/>
</dbReference>
<dbReference type="PROSITE" id="PS50405">
    <property type="entry name" value="GST_CTER"/>
    <property type="match status" value="1"/>
</dbReference>
<proteinExistence type="predicted"/>
<reference evidence="3" key="1">
    <citation type="submission" date="2016-07" db="EMBL/GenBank/DDBJ databases">
        <title>Microvirga ossetica sp. nov. a new species of rhizobia isolated from root nodules of the legume species Vicia alpestris Steven originated from North Ossetia region in the Caucasus.</title>
        <authorList>
            <person name="Safronova V.I."/>
            <person name="Kuznetsova I.G."/>
            <person name="Sazanova A.L."/>
            <person name="Belimov A."/>
            <person name="Andronov E."/>
            <person name="Osledkin Y.S."/>
            <person name="Onishchuk O.P."/>
            <person name="Kurchak O.N."/>
            <person name="Shaposhnikov A.I."/>
            <person name="Willems A."/>
            <person name="Tikhonovich I.A."/>
        </authorList>
    </citation>
    <scope>NUCLEOTIDE SEQUENCE [LARGE SCALE GENOMIC DNA]</scope>
    <source>
        <strain evidence="3">V5/3M</strain>
    </source>
</reference>
<dbReference type="SFLD" id="SFLDG00358">
    <property type="entry name" value="Main_(cytGST)"/>
    <property type="match status" value="1"/>
</dbReference>
<dbReference type="InterPro" id="IPR036282">
    <property type="entry name" value="Glutathione-S-Trfase_C_sf"/>
</dbReference>
<protein>
    <submittedName>
        <fullName evidence="3">Glutathione transferase GstA</fullName>
    </submittedName>
</protein>
<dbReference type="GO" id="GO:0016740">
    <property type="term" value="F:transferase activity"/>
    <property type="evidence" value="ECO:0007669"/>
    <property type="project" value="UniProtKB-KW"/>
</dbReference>
<gene>
    <name evidence="3" type="ORF">BB934_22110</name>
</gene>
<dbReference type="SFLD" id="SFLDG01150">
    <property type="entry name" value="Main.1:_Beta-like"/>
    <property type="match status" value="1"/>
</dbReference>
<dbReference type="KEGG" id="moc:BB934_22110"/>
<evidence type="ECO:0000259" key="2">
    <source>
        <dbReference type="PROSITE" id="PS50405"/>
    </source>
</evidence>
<dbReference type="PANTHER" id="PTHR44051">
    <property type="entry name" value="GLUTATHIONE S-TRANSFERASE-RELATED"/>
    <property type="match status" value="1"/>
</dbReference>
<dbReference type="AlphaFoldDB" id="A0A1B2EKW6"/>
<dbReference type="InterPro" id="IPR010987">
    <property type="entry name" value="Glutathione-S-Trfase_C-like"/>
</dbReference>
<evidence type="ECO:0000259" key="1">
    <source>
        <dbReference type="PROSITE" id="PS50404"/>
    </source>
</evidence>